<sequence>MALLKIRKIGDPVLRSKTKKIDEVTKKTNELIDNMFDTMYEEDGVGLAAPQVGILKKIAVVDIREGNKVILINPEIIEEEGKAIMEEGCLSIPGETGDVIRSQKIKVRSLNREGKEIEFMAEEFEARAIQHEIDHLNGVLFVDKIVKLVE</sequence>
<evidence type="ECO:0000256" key="5">
    <source>
        <dbReference type="ARBA" id="ARBA00023004"/>
    </source>
</evidence>
<keyword evidence="8" id="KW-1185">Reference proteome</keyword>
<dbReference type="GO" id="GO:0042586">
    <property type="term" value="F:peptide deformylase activity"/>
    <property type="evidence" value="ECO:0007669"/>
    <property type="project" value="UniProtKB-UniRule"/>
</dbReference>
<protein>
    <recommendedName>
        <fullName evidence="6">Peptide deformylase</fullName>
        <shortName evidence="6">PDF</shortName>
        <ecNumber evidence="6">3.5.1.88</ecNumber>
    </recommendedName>
    <alternativeName>
        <fullName evidence="6">Polypeptide deformylase</fullName>
    </alternativeName>
</protein>
<dbReference type="RefSeq" id="WP_005488861.1">
    <property type="nucleotide sequence ID" value="NZ_CAUI01000015.1"/>
</dbReference>
<proteinExistence type="inferred from homology"/>
<dbReference type="FunCoup" id="M5E096">
    <property type="interactions" value="399"/>
</dbReference>
<dbReference type="Gene3D" id="3.90.45.10">
    <property type="entry name" value="Peptide deformylase"/>
    <property type="match status" value="1"/>
</dbReference>
<keyword evidence="5 6" id="KW-0408">Iron</keyword>
<organism evidence="7 8">
    <name type="scientific">Halanaerobium saccharolyticum subsp. saccharolyticum DSM 6643</name>
    <dbReference type="NCBI Taxonomy" id="1293054"/>
    <lineage>
        <taxon>Bacteria</taxon>
        <taxon>Bacillati</taxon>
        <taxon>Bacillota</taxon>
        <taxon>Clostridia</taxon>
        <taxon>Halanaerobiales</taxon>
        <taxon>Halanaerobiaceae</taxon>
        <taxon>Halanaerobium</taxon>
    </lineage>
</organism>
<dbReference type="GO" id="GO:0006412">
    <property type="term" value="P:translation"/>
    <property type="evidence" value="ECO:0007669"/>
    <property type="project" value="UniProtKB-UniRule"/>
</dbReference>
<evidence type="ECO:0000313" key="8">
    <source>
        <dbReference type="Proteomes" id="UP000012063"/>
    </source>
</evidence>
<dbReference type="SUPFAM" id="SSF56420">
    <property type="entry name" value="Peptide deformylase"/>
    <property type="match status" value="1"/>
</dbReference>
<dbReference type="EC" id="3.5.1.88" evidence="6"/>
<name>M5E096_9FIRM</name>
<feature type="binding site" evidence="6">
    <location>
        <position position="131"/>
    </location>
    <ligand>
        <name>Fe cation</name>
        <dbReference type="ChEBI" id="CHEBI:24875"/>
    </ligand>
</feature>
<dbReference type="eggNOG" id="COG0242">
    <property type="taxonomic scope" value="Bacteria"/>
</dbReference>
<accession>M5E096</accession>
<dbReference type="Pfam" id="PF01327">
    <property type="entry name" value="Pep_deformylase"/>
    <property type="match status" value="1"/>
</dbReference>
<evidence type="ECO:0000256" key="1">
    <source>
        <dbReference type="ARBA" id="ARBA00010759"/>
    </source>
</evidence>
<gene>
    <name evidence="6" type="primary">def</name>
    <name evidence="7" type="ORF">HSACCH_01406</name>
</gene>
<dbReference type="Proteomes" id="UP000012063">
    <property type="component" value="Unassembled WGS sequence"/>
</dbReference>
<feature type="binding site" evidence="6">
    <location>
        <position position="135"/>
    </location>
    <ligand>
        <name>Fe cation</name>
        <dbReference type="ChEBI" id="CHEBI:24875"/>
    </ligand>
</feature>
<dbReference type="InterPro" id="IPR023635">
    <property type="entry name" value="Peptide_deformylase"/>
</dbReference>
<dbReference type="GO" id="GO:0046872">
    <property type="term" value="F:metal ion binding"/>
    <property type="evidence" value="ECO:0007669"/>
    <property type="project" value="UniProtKB-KW"/>
</dbReference>
<comment type="catalytic activity">
    <reaction evidence="6">
        <text>N-terminal N-formyl-L-methionyl-[peptide] + H2O = N-terminal L-methionyl-[peptide] + formate</text>
        <dbReference type="Rhea" id="RHEA:24420"/>
        <dbReference type="Rhea" id="RHEA-COMP:10639"/>
        <dbReference type="Rhea" id="RHEA-COMP:10640"/>
        <dbReference type="ChEBI" id="CHEBI:15377"/>
        <dbReference type="ChEBI" id="CHEBI:15740"/>
        <dbReference type="ChEBI" id="CHEBI:49298"/>
        <dbReference type="ChEBI" id="CHEBI:64731"/>
        <dbReference type="EC" id="3.5.1.88"/>
    </reaction>
</comment>
<dbReference type="InParanoid" id="M5E096"/>
<dbReference type="FunFam" id="3.90.45.10:FF:000005">
    <property type="entry name" value="Peptide deformylase"/>
    <property type="match status" value="1"/>
</dbReference>
<evidence type="ECO:0000313" key="7">
    <source>
        <dbReference type="EMBL" id="CCU79529.1"/>
    </source>
</evidence>
<evidence type="ECO:0000256" key="6">
    <source>
        <dbReference type="HAMAP-Rule" id="MF_00163"/>
    </source>
</evidence>
<keyword evidence="4 6" id="KW-0648">Protein biosynthesis</keyword>
<feature type="binding site" evidence="6">
    <location>
        <position position="89"/>
    </location>
    <ligand>
        <name>Fe cation</name>
        <dbReference type="ChEBI" id="CHEBI:24875"/>
    </ligand>
</feature>
<comment type="caution">
    <text evidence="7">The sequence shown here is derived from an EMBL/GenBank/DDBJ whole genome shotgun (WGS) entry which is preliminary data.</text>
</comment>
<dbReference type="NCBIfam" id="NF001159">
    <property type="entry name" value="PRK00150.1-3"/>
    <property type="match status" value="1"/>
</dbReference>
<dbReference type="EMBL" id="CAUI01000015">
    <property type="protein sequence ID" value="CCU79529.1"/>
    <property type="molecule type" value="Genomic_DNA"/>
</dbReference>
<keyword evidence="2 6" id="KW-0479">Metal-binding</keyword>
<dbReference type="NCBIfam" id="TIGR00079">
    <property type="entry name" value="pept_deformyl"/>
    <property type="match status" value="1"/>
</dbReference>
<dbReference type="InterPro" id="IPR036821">
    <property type="entry name" value="Peptide_deformylase_sf"/>
</dbReference>
<comment type="cofactor">
    <cofactor evidence="6">
        <name>Fe(2+)</name>
        <dbReference type="ChEBI" id="CHEBI:29033"/>
    </cofactor>
    <text evidence="6">Binds 1 Fe(2+) ion.</text>
</comment>
<dbReference type="PANTHER" id="PTHR10458:SF22">
    <property type="entry name" value="PEPTIDE DEFORMYLASE"/>
    <property type="match status" value="1"/>
</dbReference>
<dbReference type="HAMAP" id="MF_00163">
    <property type="entry name" value="Pep_deformylase"/>
    <property type="match status" value="1"/>
</dbReference>
<comment type="similarity">
    <text evidence="1 6">Belongs to the polypeptide deformylase family.</text>
</comment>
<dbReference type="OrthoDB" id="9784988at2"/>
<reference evidence="8" key="1">
    <citation type="journal article" date="2013" name="Genome Announc.">
        <title>Genome Sequence of Halanaerobium saccharolyticum subsp. saccharolyticum Strain DSM 6643T, a Halophilic Hydrogen-Producing Bacterium.</title>
        <authorList>
            <person name="Kivisto A."/>
            <person name="Larjo A."/>
            <person name="Ciranna A."/>
            <person name="Santala V."/>
            <person name="Roos C."/>
            <person name="Karp M."/>
        </authorList>
    </citation>
    <scope>NUCLEOTIDE SEQUENCE [LARGE SCALE GENOMIC DNA]</scope>
    <source>
        <strain evidence="8">DSM 6643</strain>
    </source>
</reference>
<dbReference type="CDD" id="cd00487">
    <property type="entry name" value="Pep_deformylase"/>
    <property type="match status" value="1"/>
</dbReference>
<dbReference type="PRINTS" id="PR01576">
    <property type="entry name" value="PDEFORMYLASE"/>
</dbReference>
<comment type="function">
    <text evidence="6">Removes the formyl group from the N-terminal Met of newly synthesized proteins. Requires at least a dipeptide for an efficient rate of reaction. N-terminal L-methionine is a prerequisite for activity but the enzyme has broad specificity at other positions.</text>
</comment>
<dbReference type="PIRSF" id="PIRSF004749">
    <property type="entry name" value="Pep_def"/>
    <property type="match status" value="1"/>
</dbReference>
<dbReference type="PANTHER" id="PTHR10458">
    <property type="entry name" value="PEPTIDE DEFORMYLASE"/>
    <property type="match status" value="1"/>
</dbReference>
<feature type="active site" evidence="6">
    <location>
        <position position="132"/>
    </location>
</feature>
<dbReference type="AlphaFoldDB" id="M5E096"/>
<keyword evidence="3 6" id="KW-0378">Hydrolase</keyword>
<evidence type="ECO:0000256" key="2">
    <source>
        <dbReference type="ARBA" id="ARBA00022723"/>
    </source>
</evidence>
<evidence type="ECO:0000256" key="4">
    <source>
        <dbReference type="ARBA" id="ARBA00022917"/>
    </source>
</evidence>
<evidence type="ECO:0000256" key="3">
    <source>
        <dbReference type="ARBA" id="ARBA00022801"/>
    </source>
</evidence>
<dbReference type="STRING" id="1293054.HSACCH_01406"/>